<dbReference type="PANTHER" id="PTHR38431">
    <property type="entry name" value="BLL2305 PROTEIN"/>
    <property type="match status" value="1"/>
</dbReference>
<evidence type="ECO:0000259" key="2">
    <source>
        <dbReference type="Pfam" id="PF12728"/>
    </source>
</evidence>
<evidence type="ECO:0008006" key="4">
    <source>
        <dbReference type="Google" id="ProtNLM"/>
    </source>
</evidence>
<feature type="domain" description="PBP" evidence="1">
    <location>
        <begin position="124"/>
        <end position="314"/>
    </location>
</feature>
<gene>
    <name evidence="3" type="ORF">SDC9_15342</name>
</gene>
<reference evidence="3" key="1">
    <citation type="submission" date="2019-08" db="EMBL/GenBank/DDBJ databases">
        <authorList>
            <person name="Kucharzyk K."/>
            <person name="Murdoch R.W."/>
            <person name="Higgins S."/>
            <person name="Loffler F."/>
        </authorList>
    </citation>
    <scope>NUCLEOTIDE SEQUENCE</scope>
</reference>
<organism evidence="3">
    <name type="scientific">bioreactor metagenome</name>
    <dbReference type="NCBI Taxonomy" id="1076179"/>
    <lineage>
        <taxon>unclassified sequences</taxon>
        <taxon>metagenomes</taxon>
        <taxon>ecological metagenomes</taxon>
    </lineage>
</organism>
<dbReference type="InterPro" id="IPR041657">
    <property type="entry name" value="HTH_17"/>
</dbReference>
<evidence type="ECO:0000259" key="1">
    <source>
        <dbReference type="Pfam" id="PF12727"/>
    </source>
</evidence>
<protein>
    <recommendedName>
        <fullName evidence="4">PBP domain-containing protein</fullName>
    </recommendedName>
</protein>
<sequence>MGGEISLSNVTYTPEEVASILKISKFTVYEMIKRGDLSAYRIGRKFRIENTDLENYIRKSKGVCSAPTAGNTPNLSLPAHALSGFTGSEERITPDPHSAFPASSLLDQGLVICGQDIVLDILTRHLEKQFSQVRFLRQYSGSIDGLIALYRGQANVVTTHLWDSDTNEYNTPYVRRLLPGHPALIINLVYRMEGFYVAKGNPKKILTWSDLGRADVRFVNRERGSGARVLLDEQLRLAHISHAGVRGYEDEEMSHMAVASRVARGEADVGLGIEKAAMQVSSLDFIPLHKERYDLVLRKEDLAKPHFQALLSILNSESFRNEVAGIGGYDIADMGKVMGEA</sequence>
<evidence type="ECO:0000313" key="3">
    <source>
        <dbReference type="EMBL" id="MPL69597.1"/>
    </source>
</evidence>
<feature type="domain" description="Helix-turn-helix" evidence="2">
    <location>
        <begin position="12"/>
        <end position="59"/>
    </location>
</feature>
<dbReference type="GO" id="GO:0003677">
    <property type="term" value="F:DNA binding"/>
    <property type="evidence" value="ECO:0007669"/>
    <property type="project" value="InterPro"/>
</dbReference>
<dbReference type="InterPro" id="IPR010093">
    <property type="entry name" value="SinI_DNA-bd"/>
</dbReference>
<dbReference type="SUPFAM" id="SSF53850">
    <property type="entry name" value="Periplasmic binding protein-like II"/>
    <property type="match status" value="1"/>
</dbReference>
<name>A0A644TT12_9ZZZZ</name>
<dbReference type="EMBL" id="VSSQ01000047">
    <property type="protein sequence ID" value="MPL69597.1"/>
    <property type="molecule type" value="Genomic_DNA"/>
</dbReference>
<dbReference type="Pfam" id="PF12728">
    <property type="entry name" value="HTH_17"/>
    <property type="match status" value="1"/>
</dbReference>
<proteinExistence type="predicted"/>
<dbReference type="Pfam" id="PF12727">
    <property type="entry name" value="PBP_like"/>
    <property type="match status" value="1"/>
</dbReference>
<dbReference type="NCBIfam" id="TIGR01764">
    <property type="entry name" value="excise"/>
    <property type="match status" value="1"/>
</dbReference>
<comment type="caution">
    <text evidence="3">The sequence shown here is derived from an EMBL/GenBank/DDBJ whole genome shotgun (WGS) entry which is preliminary data.</text>
</comment>
<dbReference type="InterPro" id="IPR024370">
    <property type="entry name" value="PBP_domain"/>
</dbReference>
<dbReference type="PANTHER" id="PTHR38431:SF1">
    <property type="entry name" value="BLL2305 PROTEIN"/>
    <property type="match status" value="1"/>
</dbReference>
<accession>A0A644TT12</accession>
<dbReference type="Gene3D" id="3.40.190.10">
    <property type="entry name" value="Periplasmic binding protein-like II"/>
    <property type="match status" value="1"/>
</dbReference>
<dbReference type="AlphaFoldDB" id="A0A644TT12"/>